<comment type="caution">
    <text evidence="2">The sequence shown here is derived from an EMBL/GenBank/DDBJ whole genome shotgun (WGS) entry which is preliminary data.</text>
</comment>
<dbReference type="Proteomes" id="UP001189429">
    <property type="component" value="Unassembled WGS sequence"/>
</dbReference>
<keyword evidence="3" id="KW-1185">Reference proteome</keyword>
<organism evidence="2 3">
    <name type="scientific">Prorocentrum cordatum</name>
    <dbReference type="NCBI Taxonomy" id="2364126"/>
    <lineage>
        <taxon>Eukaryota</taxon>
        <taxon>Sar</taxon>
        <taxon>Alveolata</taxon>
        <taxon>Dinophyceae</taxon>
        <taxon>Prorocentrales</taxon>
        <taxon>Prorocentraceae</taxon>
        <taxon>Prorocentrum</taxon>
    </lineage>
</organism>
<gene>
    <name evidence="2" type="ORF">PCOR1329_LOCUS40409</name>
</gene>
<evidence type="ECO:0000313" key="3">
    <source>
        <dbReference type="Proteomes" id="UP001189429"/>
    </source>
</evidence>
<feature type="non-terminal residue" evidence="2">
    <location>
        <position position="1"/>
    </location>
</feature>
<evidence type="ECO:0000313" key="2">
    <source>
        <dbReference type="EMBL" id="CAK0847112.1"/>
    </source>
</evidence>
<sequence>PAPARGAAAVAAAAAAGGVAARSGGKDEAQHFGSRVTCERGKLRPGTGQASALHLRSARADLEAAVVQSAAQRSRRSPHSVPARSRRWAGRGGGARALCALQLKVVEDEEGEEAQVEVPALAVGRHQLTSYQCRRRAGALDGSFSG</sequence>
<protein>
    <submittedName>
        <fullName evidence="2">Uncharacterized protein</fullName>
    </submittedName>
</protein>
<accession>A0ABN9TMY6</accession>
<name>A0ABN9TMY6_9DINO</name>
<proteinExistence type="predicted"/>
<dbReference type="EMBL" id="CAUYUJ010014872">
    <property type="protein sequence ID" value="CAK0847112.1"/>
    <property type="molecule type" value="Genomic_DNA"/>
</dbReference>
<feature type="compositionally biased region" description="Basic residues" evidence="1">
    <location>
        <begin position="73"/>
        <end position="89"/>
    </location>
</feature>
<reference evidence="2" key="1">
    <citation type="submission" date="2023-10" db="EMBL/GenBank/DDBJ databases">
        <authorList>
            <person name="Chen Y."/>
            <person name="Shah S."/>
            <person name="Dougan E. K."/>
            <person name="Thang M."/>
            <person name="Chan C."/>
        </authorList>
    </citation>
    <scope>NUCLEOTIDE SEQUENCE [LARGE SCALE GENOMIC DNA]</scope>
</reference>
<evidence type="ECO:0000256" key="1">
    <source>
        <dbReference type="SAM" id="MobiDB-lite"/>
    </source>
</evidence>
<feature type="region of interest" description="Disordered" evidence="1">
    <location>
        <begin position="19"/>
        <end position="93"/>
    </location>
</feature>